<dbReference type="SUPFAM" id="SSF100934">
    <property type="entry name" value="Heat shock protein 70kD (HSP70), C-terminal subdomain"/>
    <property type="match status" value="2"/>
</dbReference>
<dbReference type="Gene3D" id="3.30.420.40">
    <property type="match status" value="2"/>
</dbReference>
<proteinExistence type="inferred from homology"/>
<dbReference type="FunFam" id="3.30.420.40:FF:000171">
    <property type="entry name" value="Heat shock 70 kDa protein 4"/>
    <property type="match status" value="2"/>
</dbReference>
<feature type="region of interest" description="Disordered" evidence="5">
    <location>
        <begin position="765"/>
        <end position="812"/>
    </location>
</feature>
<dbReference type="InterPro" id="IPR029048">
    <property type="entry name" value="HSP70_C_sf"/>
</dbReference>
<protein>
    <submittedName>
        <fullName evidence="6">Uncharacterized protein</fullName>
    </submittedName>
</protein>
<dbReference type="Gene3D" id="2.60.34.10">
    <property type="entry name" value="Substrate Binding Domain Of DNAk, Chain A, domain 1"/>
    <property type="match status" value="1"/>
</dbReference>
<dbReference type="PANTHER" id="PTHR45639">
    <property type="entry name" value="HSC70CB, ISOFORM G-RELATED"/>
    <property type="match status" value="1"/>
</dbReference>
<dbReference type="Gene3D" id="3.90.640.10">
    <property type="entry name" value="Actin, Chain A, domain 4"/>
    <property type="match status" value="1"/>
</dbReference>
<dbReference type="GO" id="GO:0140662">
    <property type="term" value="F:ATP-dependent protein folding chaperone"/>
    <property type="evidence" value="ECO:0007669"/>
    <property type="project" value="InterPro"/>
</dbReference>
<dbReference type="FunFam" id="1.20.1270.10:FF:000002">
    <property type="entry name" value="Heat shock 70 kDa protein 4"/>
    <property type="match status" value="1"/>
</dbReference>
<feature type="region of interest" description="Disordered" evidence="5">
    <location>
        <begin position="498"/>
        <end position="552"/>
    </location>
</feature>
<dbReference type="InterPro" id="IPR029047">
    <property type="entry name" value="HSP70_peptide-bd_sf"/>
</dbReference>
<dbReference type="CDD" id="cd24095">
    <property type="entry name" value="ASKHA_NBD_HSP70_AtHsp70-14-like"/>
    <property type="match status" value="1"/>
</dbReference>
<dbReference type="GO" id="GO:0005634">
    <property type="term" value="C:nucleus"/>
    <property type="evidence" value="ECO:0007669"/>
    <property type="project" value="TreeGrafter"/>
</dbReference>
<dbReference type="SUPFAM" id="SSF100920">
    <property type="entry name" value="Heat shock protein 70kD (HSP70), peptide-binding domain"/>
    <property type="match status" value="1"/>
</dbReference>
<dbReference type="Gene3D" id="3.30.30.30">
    <property type="match status" value="1"/>
</dbReference>
<dbReference type="Pfam" id="PF00012">
    <property type="entry name" value="HSP70"/>
    <property type="match status" value="1"/>
</dbReference>
<evidence type="ECO:0000256" key="5">
    <source>
        <dbReference type="SAM" id="MobiDB-lite"/>
    </source>
</evidence>
<feature type="compositionally biased region" description="Pro residues" evidence="5">
    <location>
        <begin position="771"/>
        <end position="784"/>
    </location>
</feature>
<reference evidence="6 7" key="1">
    <citation type="journal article" date="2022" name="Cell">
        <title>Repeat-based holocentromeres influence genome architecture and karyotype evolution.</title>
        <authorList>
            <person name="Hofstatter P.G."/>
            <person name="Thangavel G."/>
            <person name="Lux T."/>
            <person name="Neumann P."/>
            <person name="Vondrak T."/>
            <person name="Novak P."/>
            <person name="Zhang M."/>
            <person name="Costa L."/>
            <person name="Castellani M."/>
            <person name="Scott A."/>
            <person name="Toegelov H."/>
            <person name="Fuchs J."/>
            <person name="Mata-Sucre Y."/>
            <person name="Dias Y."/>
            <person name="Vanzela A.L.L."/>
            <person name="Huettel B."/>
            <person name="Almeida C.C.S."/>
            <person name="Simkova H."/>
            <person name="Souza G."/>
            <person name="Pedrosa-Harand A."/>
            <person name="Macas J."/>
            <person name="Mayer K.F.X."/>
            <person name="Houben A."/>
            <person name="Marques A."/>
        </authorList>
    </citation>
    <scope>NUCLEOTIDE SEQUENCE [LARGE SCALE GENOMIC DNA]</scope>
    <source>
        <strain evidence="6">RhyTen1mFocal</strain>
    </source>
</reference>
<name>A0AAD5Z465_9POAL</name>
<dbReference type="GO" id="GO:0005829">
    <property type="term" value="C:cytosol"/>
    <property type="evidence" value="ECO:0007669"/>
    <property type="project" value="TreeGrafter"/>
</dbReference>
<keyword evidence="7" id="KW-1185">Reference proteome</keyword>
<accession>A0AAD5Z465</accession>
<evidence type="ECO:0000313" key="6">
    <source>
        <dbReference type="EMBL" id="KAJ3686575.1"/>
    </source>
</evidence>
<evidence type="ECO:0000256" key="2">
    <source>
        <dbReference type="ARBA" id="ARBA00022840"/>
    </source>
</evidence>
<evidence type="ECO:0000256" key="1">
    <source>
        <dbReference type="ARBA" id="ARBA00022741"/>
    </source>
</evidence>
<comment type="caution">
    <text evidence="6">The sequence shown here is derived from an EMBL/GenBank/DDBJ whole genome shotgun (WGS) entry which is preliminary data.</text>
</comment>
<keyword evidence="1" id="KW-0547">Nucleotide-binding</keyword>
<dbReference type="SUPFAM" id="SSF53067">
    <property type="entry name" value="Actin-like ATPase domain"/>
    <property type="match status" value="2"/>
</dbReference>
<dbReference type="Proteomes" id="UP001210211">
    <property type="component" value="Unassembled WGS sequence"/>
</dbReference>
<dbReference type="PRINTS" id="PR00301">
    <property type="entry name" value="HEATSHOCK70"/>
</dbReference>
<dbReference type="InterPro" id="IPR013126">
    <property type="entry name" value="Hsp_70_fam"/>
</dbReference>
<dbReference type="FunFam" id="3.30.30.30:FF:000002">
    <property type="entry name" value="Heat shock 70 kDa protein 4"/>
    <property type="match status" value="1"/>
</dbReference>
<keyword evidence="2" id="KW-0067">ATP-binding</keyword>
<dbReference type="InterPro" id="IPR043129">
    <property type="entry name" value="ATPase_NBD"/>
</dbReference>
<dbReference type="Gene3D" id="1.20.1270.10">
    <property type="match status" value="1"/>
</dbReference>
<dbReference type="PANTHER" id="PTHR45639:SF4">
    <property type="entry name" value="HSC70CB, ISOFORM G"/>
    <property type="match status" value="1"/>
</dbReference>
<evidence type="ECO:0000256" key="4">
    <source>
        <dbReference type="ARBA" id="ARBA00061090"/>
    </source>
</evidence>
<gene>
    <name evidence="6" type="ORF">LUZ61_015739</name>
</gene>
<comment type="similarity">
    <text evidence="4">Belongs to the heat shock protein 70 (TC 1.A.33) family. HSP110/SSE subfamily.</text>
</comment>
<dbReference type="FunFam" id="3.90.640.10:FF:000004">
    <property type="entry name" value="Heat shock 70 kDa protein 4"/>
    <property type="match status" value="1"/>
</dbReference>
<evidence type="ECO:0000313" key="7">
    <source>
        <dbReference type="Proteomes" id="UP001210211"/>
    </source>
</evidence>
<dbReference type="EMBL" id="JAMRDG010000002">
    <property type="protein sequence ID" value="KAJ3686575.1"/>
    <property type="molecule type" value="Genomic_DNA"/>
</dbReference>
<keyword evidence="3" id="KW-0143">Chaperone</keyword>
<organism evidence="6 7">
    <name type="scientific">Rhynchospora tenuis</name>
    <dbReference type="NCBI Taxonomy" id="198213"/>
    <lineage>
        <taxon>Eukaryota</taxon>
        <taxon>Viridiplantae</taxon>
        <taxon>Streptophyta</taxon>
        <taxon>Embryophyta</taxon>
        <taxon>Tracheophyta</taxon>
        <taxon>Spermatophyta</taxon>
        <taxon>Magnoliopsida</taxon>
        <taxon>Liliopsida</taxon>
        <taxon>Poales</taxon>
        <taxon>Cyperaceae</taxon>
        <taxon>Cyperoideae</taxon>
        <taxon>Rhynchosporeae</taxon>
        <taxon>Rhynchospora</taxon>
    </lineage>
</organism>
<evidence type="ECO:0000256" key="3">
    <source>
        <dbReference type="ARBA" id="ARBA00023186"/>
    </source>
</evidence>
<dbReference type="GO" id="GO:0005524">
    <property type="term" value="F:ATP binding"/>
    <property type="evidence" value="ECO:0007669"/>
    <property type="project" value="UniProtKB-KW"/>
</dbReference>
<dbReference type="AlphaFoldDB" id="A0AAD5Z465"/>
<sequence>MSVVGFDVGNDTFTVAVARQRGIDVILNDESRRETPAVISFAEKQRSVGAASSTNPKNSVSQVKRLLGRKFSDPQLQTDLQTLPFKVTEGPDGFPLVHVSYLGEERRFTPTQLFAMVLSNMKGLAEKNLKGAVVDCCIGIPVYFTDLQRRAVLDAAIIAGLRPLRLFHETTATALAYGIYKTDLSETDPTNVAFVDIGHASMQVCIVAFKKGQLKILSHSYDTSLGGRDFDEVLFRHFASKFKSEYKIDVVQNARASTRLRTACEKLKKMLSANSEAPMGIECLMDDKDVKGFMKRDEFEKLSAPILDRILEPLKNAVAEAGLTQEGIHSVEVVGSGSRIPAIIKILTTFFGREPRRTMNASECVARGCALQCAILSPTFKVRDFQVQESFPFSINLMCKEIVPDAENSGTENEQCAILFPRGSVIPSTKVVTLSKSGTFTLDAVYAEGSTKICTYMIGPFQTSNCERAKVHVRACLNLHGVVSIDSAILLEEVVEEPVSAKQDTTTNMDTDEVPNKSNELDCDTSMPESSDDHTSSSSSCSENGAPISEKKLMETDKVTEVKKITIPVSELVHGGMTNGNLQKAIEQELEMALQDRIVEETKEKKNAVEAYIYDMRNKLSDKYLEFVVDKEREDIVAKLQETEDWLYEEGEDETKGIYISKLDELKKRGDPIEERHREWSERGTTIQQLGYCIHSFRNAAMSTDPRFEHIDQAEKQKVIKECIEAEHWIREMMQHQDALPKHATPILFSADIRKKAETLDRFCKPIMTRPKPPPPKQQTPPPTEEQHQAEHPPVQEPMATDNPEGPANTAS</sequence>